<gene>
    <name evidence="1" type="ORF">SVUK_LOCUS5018</name>
</gene>
<proteinExistence type="predicted"/>
<dbReference type="OrthoDB" id="2333384at2759"/>
<dbReference type="Proteomes" id="UP000270094">
    <property type="component" value="Unassembled WGS sequence"/>
</dbReference>
<evidence type="ECO:0000313" key="2">
    <source>
        <dbReference type="Proteomes" id="UP000270094"/>
    </source>
</evidence>
<organism evidence="1 2">
    <name type="scientific">Strongylus vulgaris</name>
    <name type="common">Blood worm</name>
    <dbReference type="NCBI Taxonomy" id="40348"/>
    <lineage>
        <taxon>Eukaryota</taxon>
        <taxon>Metazoa</taxon>
        <taxon>Ecdysozoa</taxon>
        <taxon>Nematoda</taxon>
        <taxon>Chromadorea</taxon>
        <taxon>Rhabditida</taxon>
        <taxon>Rhabditina</taxon>
        <taxon>Rhabditomorpha</taxon>
        <taxon>Strongyloidea</taxon>
        <taxon>Strongylidae</taxon>
        <taxon>Strongylus</taxon>
    </lineage>
</organism>
<dbReference type="AlphaFoldDB" id="A0A3P7IAZ5"/>
<keyword evidence="2" id="KW-1185">Reference proteome</keyword>
<evidence type="ECO:0000313" key="1">
    <source>
        <dbReference type="EMBL" id="VDM70020.1"/>
    </source>
</evidence>
<reference evidence="1 2" key="1">
    <citation type="submission" date="2018-11" db="EMBL/GenBank/DDBJ databases">
        <authorList>
            <consortium name="Pathogen Informatics"/>
        </authorList>
    </citation>
    <scope>NUCLEOTIDE SEQUENCE [LARGE SCALE GENOMIC DNA]</scope>
</reference>
<sequence>MEALLSSRKRVRMPSSILSELYPTMPSPYYKESFFGAVDISDEKESAQYGEKMFAPKYPFYTD</sequence>
<name>A0A3P7IAZ5_STRVU</name>
<dbReference type="EMBL" id="UYYB01014415">
    <property type="protein sequence ID" value="VDM70020.1"/>
    <property type="molecule type" value="Genomic_DNA"/>
</dbReference>
<protein>
    <submittedName>
        <fullName evidence="1">Uncharacterized protein</fullName>
    </submittedName>
</protein>
<accession>A0A3P7IAZ5</accession>